<gene>
    <name evidence="4" type="ORF">IV55_GL001729</name>
</gene>
<dbReference type="GO" id="GO:0003677">
    <property type="term" value="F:DNA binding"/>
    <property type="evidence" value="ECO:0007669"/>
    <property type="project" value="UniProtKB-UniRule"/>
</dbReference>
<dbReference type="PATRIC" id="fig|348151.3.peg.1780"/>
<dbReference type="PROSITE" id="PS50977">
    <property type="entry name" value="HTH_TETR_2"/>
    <property type="match status" value="1"/>
</dbReference>
<dbReference type="InterPro" id="IPR009057">
    <property type="entry name" value="Homeodomain-like_sf"/>
</dbReference>
<protein>
    <recommendedName>
        <fullName evidence="3">HTH tetR-type domain-containing protein</fullName>
    </recommendedName>
</protein>
<reference evidence="4 5" key="1">
    <citation type="journal article" date="2015" name="Genome Announc.">
        <title>Expanding the biotechnology potential of lactobacilli through comparative genomics of 213 strains and associated genera.</title>
        <authorList>
            <person name="Sun Z."/>
            <person name="Harris H.M."/>
            <person name="McCann A."/>
            <person name="Guo C."/>
            <person name="Argimon S."/>
            <person name="Zhang W."/>
            <person name="Yang X."/>
            <person name="Jeffery I.B."/>
            <person name="Cooney J.C."/>
            <person name="Kagawa T.F."/>
            <person name="Liu W."/>
            <person name="Song Y."/>
            <person name="Salvetti E."/>
            <person name="Wrobel A."/>
            <person name="Rasinkangas P."/>
            <person name="Parkhill J."/>
            <person name="Rea M.C."/>
            <person name="O'Sullivan O."/>
            <person name="Ritari J."/>
            <person name="Douillard F.P."/>
            <person name="Paul Ross R."/>
            <person name="Yang R."/>
            <person name="Briner A.E."/>
            <person name="Felis G.E."/>
            <person name="de Vos W.M."/>
            <person name="Barrangou R."/>
            <person name="Klaenhammer T.R."/>
            <person name="Caufield P.W."/>
            <person name="Cui Y."/>
            <person name="Zhang H."/>
            <person name="O'Toole P.W."/>
        </authorList>
    </citation>
    <scope>NUCLEOTIDE SEQUENCE [LARGE SCALE GENOMIC DNA]</scope>
    <source>
        <strain evidence="4 5">DSM 22696</strain>
    </source>
</reference>
<dbReference type="InterPro" id="IPR050624">
    <property type="entry name" value="HTH-type_Tx_Regulator"/>
</dbReference>
<sequence length="186" mass="21203">MAETDNVTNGGNMSMARPSKLTQESLLGAIERLLKTKNFTEITVSELTKIAGISRMTFYRHYQNIVDVLTVGMDDVLTAFNATMDFTQLNEATYILQMIQFFDAHRTFVKILLQAHQQELLRQNITRVIAELSADKVLLTNFTDYEKGYYAEYHAAGLMSVIVDWIEHDRPETPAELATFLSKNIQ</sequence>
<name>A0A0R2L351_9LACO</name>
<dbReference type="STRING" id="348151.IV55_GL001729"/>
<evidence type="ECO:0000256" key="1">
    <source>
        <dbReference type="ARBA" id="ARBA00023125"/>
    </source>
</evidence>
<evidence type="ECO:0000256" key="2">
    <source>
        <dbReference type="PROSITE-ProRule" id="PRU00335"/>
    </source>
</evidence>
<feature type="DNA-binding region" description="H-T-H motif" evidence="2">
    <location>
        <begin position="43"/>
        <end position="62"/>
    </location>
</feature>
<evidence type="ECO:0000313" key="4">
    <source>
        <dbReference type="EMBL" id="KRN96046.1"/>
    </source>
</evidence>
<dbReference type="InterPro" id="IPR039532">
    <property type="entry name" value="TetR_C_Firmicutes"/>
</dbReference>
<keyword evidence="1 2" id="KW-0238">DNA-binding</keyword>
<proteinExistence type="predicted"/>
<dbReference type="Proteomes" id="UP000051139">
    <property type="component" value="Unassembled WGS sequence"/>
</dbReference>
<feature type="domain" description="HTH tetR-type" evidence="3">
    <location>
        <begin position="20"/>
        <end position="80"/>
    </location>
</feature>
<dbReference type="OrthoDB" id="9810250at2"/>
<dbReference type="SUPFAM" id="SSF46689">
    <property type="entry name" value="Homeodomain-like"/>
    <property type="match status" value="1"/>
</dbReference>
<dbReference type="InterPro" id="IPR001647">
    <property type="entry name" value="HTH_TetR"/>
</dbReference>
<dbReference type="PANTHER" id="PTHR43479:SF7">
    <property type="entry name" value="TETR-FAMILY TRANSCRIPTIONAL REGULATOR"/>
    <property type="match status" value="1"/>
</dbReference>
<dbReference type="Gene3D" id="1.10.357.10">
    <property type="entry name" value="Tetracycline Repressor, domain 2"/>
    <property type="match status" value="1"/>
</dbReference>
<accession>A0A0R2L351</accession>
<dbReference type="PANTHER" id="PTHR43479">
    <property type="entry name" value="ACREF/ENVCD OPERON REPRESSOR-RELATED"/>
    <property type="match status" value="1"/>
</dbReference>
<comment type="caution">
    <text evidence="4">The sequence shown here is derived from an EMBL/GenBank/DDBJ whole genome shotgun (WGS) entry which is preliminary data.</text>
</comment>
<evidence type="ECO:0000313" key="5">
    <source>
        <dbReference type="Proteomes" id="UP000051139"/>
    </source>
</evidence>
<keyword evidence="5" id="KW-1185">Reference proteome</keyword>
<dbReference type="AlphaFoldDB" id="A0A0R2L351"/>
<evidence type="ECO:0000259" key="3">
    <source>
        <dbReference type="PROSITE" id="PS50977"/>
    </source>
</evidence>
<organism evidence="4 5">
    <name type="scientific">Furfurilactobacillus siliginis</name>
    <dbReference type="NCBI Taxonomy" id="348151"/>
    <lineage>
        <taxon>Bacteria</taxon>
        <taxon>Bacillati</taxon>
        <taxon>Bacillota</taxon>
        <taxon>Bacilli</taxon>
        <taxon>Lactobacillales</taxon>
        <taxon>Lactobacillaceae</taxon>
        <taxon>Furfurilactobacillus</taxon>
    </lineage>
</organism>
<dbReference type="EMBL" id="JQCB01000006">
    <property type="protein sequence ID" value="KRN96046.1"/>
    <property type="molecule type" value="Genomic_DNA"/>
</dbReference>
<dbReference type="Pfam" id="PF14278">
    <property type="entry name" value="TetR_C_8"/>
    <property type="match status" value="1"/>
</dbReference>